<dbReference type="OrthoDB" id="5343383at2759"/>
<sequence>MDSSYSRDDCVAAIRDYYAFLAAMFMDPSYIIEPPPDGWPNMTAEAMQELGKSRKPGPGPPDPEGLPGGSFIDWRHIVDQMKEGEADAALELLGSQGEKRQFGGKLPKSCIGLVRGGLLMGEDPDVIVLDTADRLVYWMTCPAVIKEISEPKPTYFVGSVDGEETETNGNASGEEDVDENVDQINEDDEDEEDDEDDDLDDFIRWGPCWPFRDFFEMLKSQFRELNFFAKDAYQVVDKWTNTTPIDGPILEGLVAMVQAIYRRHGWPDVSQYRKEECLAEIKKELDEKFPRHAGYYDRCLA</sequence>
<name>A0A177CKV3_9PLEO</name>
<dbReference type="PANTHER" id="PTHR42029:SF3">
    <property type="entry name" value="AN04G07800"/>
    <property type="match status" value="1"/>
</dbReference>
<dbReference type="EMBL" id="KV441551">
    <property type="protein sequence ID" value="OAG07480.1"/>
    <property type="molecule type" value="Genomic_DNA"/>
</dbReference>
<accession>A0A177CKV3</accession>
<gene>
    <name evidence="2" type="ORF">CC84DRAFT_1204953</name>
</gene>
<dbReference type="GeneID" id="28765427"/>
<feature type="compositionally biased region" description="Acidic residues" evidence="1">
    <location>
        <begin position="173"/>
        <end position="198"/>
    </location>
</feature>
<evidence type="ECO:0000313" key="3">
    <source>
        <dbReference type="Proteomes" id="UP000077069"/>
    </source>
</evidence>
<reference evidence="2 3" key="1">
    <citation type="submission" date="2016-05" db="EMBL/GenBank/DDBJ databases">
        <title>Comparative analysis of secretome profiles of manganese(II)-oxidizing ascomycete fungi.</title>
        <authorList>
            <consortium name="DOE Joint Genome Institute"/>
            <person name="Zeiner C.A."/>
            <person name="Purvine S.O."/>
            <person name="Zink E.M."/>
            <person name="Wu S."/>
            <person name="Pasa-Tolic L."/>
            <person name="Chaput D.L."/>
            <person name="Haridas S."/>
            <person name="Grigoriev I.V."/>
            <person name="Santelli C.M."/>
            <person name="Hansel C.M."/>
        </authorList>
    </citation>
    <scope>NUCLEOTIDE SEQUENCE [LARGE SCALE GENOMIC DNA]</scope>
    <source>
        <strain evidence="2 3">AP3s5-JAC2a</strain>
    </source>
</reference>
<dbReference type="RefSeq" id="XP_018037845.1">
    <property type="nucleotide sequence ID" value="XM_018181941.1"/>
</dbReference>
<proteinExistence type="predicted"/>
<feature type="region of interest" description="Disordered" evidence="1">
    <location>
        <begin position="159"/>
        <end position="198"/>
    </location>
</feature>
<organism evidence="2 3">
    <name type="scientific">Paraphaeosphaeria sporulosa</name>
    <dbReference type="NCBI Taxonomy" id="1460663"/>
    <lineage>
        <taxon>Eukaryota</taxon>
        <taxon>Fungi</taxon>
        <taxon>Dikarya</taxon>
        <taxon>Ascomycota</taxon>
        <taxon>Pezizomycotina</taxon>
        <taxon>Dothideomycetes</taxon>
        <taxon>Pleosporomycetidae</taxon>
        <taxon>Pleosporales</taxon>
        <taxon>Massarineae</taxon>
        <taxon>Didymosphaeriaceae</taxon>
        <taxon>Paraphaeosphaeria</taxon>
    </lineage>
</organism>
<dbReference type="Proteomes" id="UP000077069">
    <property type="component" value="Unassembled WGS sequence"/>
</dbReference>
<evidence type="ECO:0000313" key="2">
    <source>
        <dbReference type="EMBL" id="OAG07480.1"/>
    </source>
</evidence>
<protein>
    <submittedName>
        <fullName evidence="2">Uncharacterized protein</fullName>
    </submittedName>
</protein>
<dbReference type="InParanoid" id="A0A177CKV3"/>
<dbReference type="AlphaFoldDB" id="A0A177CKV3"/>
<keyword evidence="3" id="KW-1185">Reference proteome</keyword>
<dbReference type="PANTHER" id="PTHR42029">
    <property type="entry name" value="AN04G07800"/>
    <property type="match status" value="1"/>
</dbReference>
<evidence type="ECO:0000256" key="1">
    <source>
        <dbReference type="SAM" id="MobiDB-lite"/>
    </source>
</evidence>
<dbReference type="STRING" id="1460663.A0A177CKV3"/>